<comment type="caution">
    <text evidence="2">The sequence shown here is derived from an EMBL/GenBank/DDBJ whole genome shotgun (WGS) entry which is preliminary data.</text>
</comment>
<dbReference type="EMBL" id="BJWL01000029">
    <property type="protein sequence ID" value="GFZ21666.1"/>
    <property type="molecule type" value="Genomic_DNA"/>
</dbReference>
<name>A0A7J0HEW6_9ERIC</name>
<keyword evidence="3" id="KW-1185">Reference proteome</keyword>
<dbReference type="Proteomes" id="UP000585474">
    <property type="component" value="Unassembled WGS sequence"/>
</dbReference>
<reference evidence="2 3" key="1">
    <citation type="submission" date="2019-07" db="EMBL/GenBank/DDBJ databases">
        <title>De Novo Assembly of kiwifruit Actinidia rufa.</title>
        <authorList>
            <person name="Sugita-Konishi S."/>
            <person name="Sato K."/>
            <person name="Mori E."/>
            <person name="Abe Y."/>
            <person name="Kisaki G."/>
            <person name="Hamano K."/>
            <person name="Suezawa K."/>
            <person name="Otani M."/>
            <person name="Fukuda T."/>
            <person name="Manabe T."/>
            <person name="Gomi K."/>
            <person name="Tabuchi M."/>
            <person name="Akimitsu K."/>
            <person name="Kataoka I."/>
        </authorList>
    </citation>
    <scope>NUCLEOTIDE SEQUENCE [LARGE SCALE GENOMIC DNA]</scope>
    <source>
        <strain evidence="3">cv. Fuchu</strain>
    </source>
</reference>
<evidence type="ECO:0000313" key="3">
    <source>
        <dbReference type="Proteomes" id="UP000585474"/>
    </source>
</evidence>
<feature type="region of interest" description="Disordered" evidence="1">
    <location>
        <begin position="1"/>
        <end position="24"/>
    </location>
</feature>
<gene>
    <name evidence="2" type="ORF">Acr_29g0008280</name>
</gene>
<sequence length="138" mass="15087">MKGGGCDCRRKEEKRRRRERGSDTVKESCEEVSNGGMYELSHELIFSSLLPINSEGFPDQRAGSRNVILGGLPGAHSMLLCAERAGREGCVFGGSAVVLVRAPRAPRDLTEWARIVLLAEPRKSVSCVWLIWSDVTGG</sequence>
<accession>A0A7J0HEW6</accession>
<proteinExistence type="predicted"/>
<dbReference type="AlphaFoldDB" id="A0A7J0HEW6"/>
<organism evidence="2 3">
    <name type="scientific">Actinidia rufa</name>
    <dbReference type="NCBI Taxonomy" id="165716"/>
    <lineage>
        <taxon>Eukaryota</taxon>
        <taxon>Viridiplantae</taxon>
        <taxon>Streptophyta</taxon>
        <taxon>Embryophyta</taxon>
        <taxon>Tracheophyta</taxon>
        <taxon>Spermatophyta</taxon>
        <taxon>Magnoliopsida</taxon>
        <taxon>eudicotyledons</taxon>
        <taxon>Gunneridae</taxon>
        <taxon>Pentapetalae</taxon>
        <taxon>asterids</taxon>
        <taxon>Ericales</taxon>
        <taxon>Actinidiaceae</taxon>
        <taxon>Actinidia</taxon>
    </lineage>
</organism>
<evidence type="ECO:0000256" key="1">
    <source>
        <dbReference type="SAM" id="MobiDB-lite"/>
    </source>
</evidence>
<evidence type="ECO:0000313" key="2">
    <source>
        <dbReference type="EMBL" id="GFZ21666.1"/>
    </source>
</evidence>
<protein>
    <submittedName>
        <fullName evidence="2">Uncharacterized protein</fullName>
    </submittedName>
</protein>